<dbReference type="InterPro" id="IPR033910">
    <property type="entry name" value="GluRS_core"/>
</dbReference>
<feature type="compositionally biased region" description="Polar residues" evidence="10">
    <location>
        <begin position="509"/>
        <end position="523"/>
    </location>
</feature>
<evidence type="ECO:0000256" key="1">
    <source>
        <dbReference type="ARBA" id="ARBA00007894"/>
    </source>
</evidence>
<evidence type="ECO:0000256" key="2">
    <source>
        <dbReference type="ARBA" id="ARBA00012835"/>
    </source>
</evidence>
<accession>A0A9W9TLK9</accession>
<comment type="caution">
    <text evidence="13">The sequence shown here is derived from an EMBL/GenBank/DDBJ whole genome shotgun (WGS) entry which is preliminary data.</text>
</comment>
<keyword evidence="14" id="KW-1185">Reference proteome</keyword>
<keyword evidence="6 9" id="KW-0648">Protein biosynthesis</keyword>
<dbReference type="GO" id="GO:0005524">
    <property type="term" value="F:ATP binding"/>
    <property type="evidence" value="ECO:0007669"/>
    <property type="project" value="UniProtKB-KW"/>
</dbReference>
<dbReference type="GO" id="GO:0005739">
    <property type="term" value="C:mitochondrion"/>
    <property type="evidence" value="ECO:0007669"/>
    <property type="project" value="TreeGrafter"/>
</dbReference>
<dbReference type="GO" id="GO:0004818">
    <property type="term" value="F:glutamate-tRNA ligase activity"/>
    <property type="evidence" value="ECO:0007669"/>
    <property type="project" value="UniProtKB-EC"/>
</dbReference>
<dbReference type="PANTHER" id="PTHR43311:SF2">
    <property type="entry name" value="GLUTAMATE--TRNA LIGASE, MITOCHONDRIAL-RELATED"/>
    <property type="match status" value="1"/>
</dbReference>
<dbReference type="InterPro" id="IPR045462">
    <property type="entry name" value="aa-tRNA-synth_I_cd-bd"/>
</dbReference>
<dbReference type="Pfam" id="PF00749">
    <property type="entry name" value="tRNA-synt_1c"/>
    <property type="match status" value="1"/>
</dbReference>
<evidence type="ECO:0000256" key="4">
    <source>
        <dbReference type="ARBA" id="ARBA00022741"/>
    </source>
</evidence>
<dbReference type="EC" id="6.1.1.17" evidence="2"/>
<dbReference type="NCBIfam" id="TIGR00464">
    <property type="entry name" value="gltX_bact"/>
    <property type="match status" value="1"/>
</dbReference>
<name>A0A9W9TLK9_PENCI</name>
<feature type="region of interest" description="Disordered" evidence="10">
    <location>
        <begin position="503"/>
        <end position="523"/>
    </location>
</feature>
<dbReference type="CDD" id="cd00808">
    <property type="entry name" value="GluRS_core"/>
    <property type="match status" value="1"/>
</dbReference>
<reference evidence="13" key="2">
    <citation type="journal article" date="2023" name="IMA Fungus">
        <title>Comparative genomic study of the Penicillium genus elucidates a diverse pangenome and 15 lateral gene transfer events.</title>
        <authorList>
            <person name="Petersen C."/>
            <person name="Sorensen T."/>
            <person name="Nielsen M.R."/>
            <person name="Sondergaard T.E."/>
            <person name="Sorensen J.L."/>
            <person name="Fitzpatrick D.A."/>
            <person name="Frisvad J.C."/>
            <person name="Nielsen K.L."/>
        </authorList>
    </citation>
    <scope>NUCLEOTIDE SEQUENCE</scope>
    <source>
        <strain evidence="13">IBT 23319</strain>
    </source>
</reference>
<dbReference type="RefSeq" id="XP_056499696.1">
    <property type="nucleotide sequence ID" value="XM_056646255.1"/>
</dbReference>
<evidence type="ECO:0000256" key="7">
    <source>
        <dbReference type="ARBA" id="ARBA00023146"/>
    </source>
</evidence>
<dbReference type="GO" id="GO:0008270">
    <property type="term" value="F:zinc ion binding"/>
    <property type="evidence" value="ECO:0007669"/>
    <property type="project" value="InterPro"/>
</dbReference>
<dbReference type="HAMAP" id="MF_00022">
    <property type="entry name" value="Glu_tRNA_synth_type1"/>
    <property type="match status" value="1"/>
</dbReference>
<evidence type="ECO:0000259" key="12">
    <source>
        <dbReference type="Pfam" id="PF19269"/>
    </source>
</evidence>
<dbReference type="InterPro" id="IPR004527">
    <property type="entry name" value="Glu-tRNA-ligase_bac/mito"/>
</dbReference>
<evidence type="ECO:0000256" key="6">
    <source>
        <dbReference type="ARBA" id="ARBA00022917"/>
    </source>
</evidence>
<dbReference type="InterPro" id="IPR049940">
    <property type="entry name" value="GluQ/Sye"/>
</dbReference>
<organism evidence="13 14">
    <name type="scientific">Penicillium citrinum</name>
    <dbReference type="NCBI Taxonomy" id="5077"/>
    <lineage>
        <taxon>Eukaryota</taxon>
        <taxon>Fungi</taxon>
        <taxon>Dikarya</taxon>
        <taxon>Ascomycota</taxon>
        <taxon>Pezizomycotina</taxon>
        <taxon>Eurotiomycetes</taxon>
        <taxon>Eurotiomycetidae</taxon>
        <taxon>Eurotiales</taxon>
        <taxon>Aspergillaceae</taxon>
        <taxon>Penicillium</taxon>
    </lineage>
</organism>
<reference evidence="13" key="1">
    <citation type="submission" date="2022-11" db="EMBL/GenBank/DDBJ databases">
        <authorList>
            <person name="Petersen C."/>
        </authorList>
    </citation>
    <scope>NUCLEOTIDE SEQUENCE</scope>
    <source>
        <strain evidence="13">IBT 23319</strain>
    </source>
</reference>
<dbReference type="PANTHER" id="PTHR43311">
    <property type="entry name" value="GLUTAMATE--TRNA LIGASE"/>
    <property type="match status" value="1"/>
</dbReference>
<evidence type="ECO:0000256" key="3">
    <source>
        <dbReference type="ARBA" id="ARBA00022598"/>
    </source>
</evidence>
<dbReference type="PRINTS" id="PR00987">
    <property type="entry name" value="TRNASYNTHGLU"/>
</dbReference>
<dbReference type="InterPro" id="IPR014729">
    <property type="entry name" value="Rossmann-like_a/b/a_fold"/>
</dbReference>
<dbReference type="InterPro" id="IPR000924">
    <property type="entry name" value="Glu/Gln-tRNA-synth"/>
</dbReference>
<evidence type="ECO:0000259" key="11">
    <source>
        <dbReference type="Pfam" id="PF00749"/>
    </source>
</evidence>
<dbReference type="AlphaFoldDB" id="A0A9W9TLK9"/>
<evidence type="ECO:0000256" key="5">
    <source>
        <dbReference type="ARBA" id="ARBA00022840"/>
    </source>
</evidence>
<dbReference type="Proteomes" id="UP001147733">
    <property type="component" value="Unassembled WGS sequence"/>
</dbReference>
<evidence type="ECO:0000256" key="9">
    <source>
        <dbReference type="RuleBase" id="RU363037"/>
    </source>
</evidence>
<feature type="region of interest" description="Disordered" evidence="10">
    <location>
        <begin position="629"/>
        <end position="660"/>
    </location>
</feature>
<dbReference type="GeneID" id="81385422"/>
<keyword evidence="5 9" id="KW-0067">ATP-binding</keyword>
<dbReference type="InterPro" id="IPR008925">
    <property type="entry name" value="aa_tRNA-synth_I_cd-bd_sf"/>
</dbReference>
<dbReference type="SUPFAM" id="SSF48163">
    <property type="entry name" value="An anticodon-binding domain of class I aminoacyl-tRNA synthetases"/>
    <property type="match status" value="1"/>
</dbReference>
<comment type="similarity">
    <text evidence="1">Belongs to the class-I aminoacyl-tRNA synthetase family. Glutamate--tRNA ligase type 1 subfamily.</text>
</comment>
<keyword evidence="7 9" id="KW-0030">Aminoacyl-tRNA synthetase</keyword>
<dbReference type="OrthoDB" id="428822at2759"/>
<keyword evidence="3 9" id="KW-0436">Ligase</keyword>
<evidence type="ECO:0000256" key="8">
    <source>
        <dbReference type="ARBA" id="ARBA00030865"/>
    </source>
</evidence>
<dbReference type="Pfam" id="PF19269">
    <property type="entry name" value="Anticodon_2"/>
    <property type="match status" value="1"/>
</dbReference>
<feature type="domain" description="Glutamyl/glutaminyl-tRNA synthetase class Ib catalytic" evidence="11">
    <location>
        <begin position="81"/>
        <end position="411"/>
    </location>
</feature>
<keyword evidence="4 9" id="KW-0547">Nucleotide-binding</keyword>
<proteinExistence type="inferred from homology"/>
<dbReference type="Gene3D" id="3.40.50.620">
    <property type="entry name" value="HUPs"/>
    <property type="match status" value="1"/>
</dbReference>
<dbReference type="SUPFAM" id="SSF52374">
    <property type="entry name" value="Nucleotidylyl transferase"/>
    <property type="match status" value="1"/>
</dbReference>
<dbReference type="Gene3D" id="1.10.10.350">
    <property type="match status" value="1"/>
</dbReference>
<evidence type="ECO:0000313" key="14">
    <source>
        <dbReference type="Proteomes" id="UP001147733"/>
    </source>
</evidence>
<sequence length="660" mass="73688">MEEAVLTKRKESQAEPKFCGKLRAEPPSLRKKKIPTSTHSPVLLADHFWTRYFGLDEEASSSTAGAQFRKLKNNLPDAPARTRFAPSPTGYLHLGSLRTALFNYLLAKRTGGQFLLRIEDTDQKRTIPDAEQRLYDDLHWAGLHWDEGPVVGGQYGPYRQVSGLSKLRYATDDTNMRFFKSERTALYRTHTNELIDKGHAYRCFCSSERLDSHARHRSQAGLGPGYDRKCADISYEESEDRASKGDSHVVRLKVDGYPMFNDLVYGKTGQNKPNVSKLDFIDRVYDDPILLKSDGHPTYHLANVVDDHCMKITHVIRGTEWMPSTPMHLALYNAFKWTPPSFGHVPLLVDKNGQKLSKRNADIDLSSFKDTQGIFPATLVNFAALLGWSHSQKSDVFDLGELEKIFNLKITRGNTVVAFEKLWFLQKAHAQRFAASGGPEFDQMVNSVSAVAEETHPQELLAPVLEGRTLNEYVAPLLRADAKSYTTASEFVERNSTFFPTKLDRSPYTPASTPLESSDSEPTPTIPMQALHTAAAAFTLVPSAHWSVETHRMNITSYDGSESVSLPSGLEDSPISVDKLFKKELYHYLRWALSASAPGPGIPETMAILGRDETVRRLQEANALTKSLVPSVGRRVPKSSANKEKGADQSWMGSLAPGKQ</sequence>
<dbReference type="InterPro" id="IPR020058">
    <property type="entry name" value="Glu/Gln-tRNA-synth_Ib_cat-dom"/>
</dbReference>
<dbReference type="EMBL" id="JAPQKT010000006">
    <property type="protein sequence ID" value="KAJ5227331.1"/>
    <property type="molecule type" value="Genomic_DNA"/>
</dbReference>
<feature type="domain" description="Aminoacyl-tRNA synthetase class I anticodon-binding" evidence="12">
    <location>
        <begin position="583"/>
        <end position="621"/>
    </location>
</feature>
<dbReference type="GO" id="GO:0000049">
    <property type="term" value="F:tRNA binding"/>
    <property type="evidence" value="ECO:0007669"/>
    <property type="project" value="InterPro"/>
</dbReference>
<evidence type="ECO:0000313" key="13">
    <source>
        <dbReference type="EMBL" id="KAJ5227331.1"/>
    </source>
</evidence>
<dbReference type="GO" id="GO:0006424">
    <property type="term" value="P:glutamyl-tRNA aminoacylation"/>
    <property type="evidence" value="ECO:0007669"/>
    <property type="project" value="InterPro"/>
</dbReference>
<protein>
    <recommendedName>
        <fullName evidence="2">glutamate--tRNA ligase</fullName>
        <ecNumber evidence="2">6.1.1.17</ecNumber>
    </recommendedName>
    <alternativeName>
        <fullName evidence="8">Glutamyl-tRNA synthetase</fullName>
    </alternativeName>
</protein>
<gene>
    <name evidence="13" type="ORF">N7469_007337</name>
</gene>
<dbReference type="InterPro" id="IPR020751">
    <property type="entry name" value="aa-tRNA-synth_I_codon-bd_sub2"/>
</dbReference>
<evidence type="ECO:0000256" key="10">
    <source>
        <dbReference type="SAM" id="MobiDB-lite"/>
    </source>
</evidence>